<dbReference type="Gene3D" id="3.30.40.10">
    <property type="entry name" value="Zinc/RING finger domain, C3HC4 (zinc finger)"/>
    <property type="match status" value="1"/>
</dbReference>
<dbReference type="InterPro" id="IPR013083">
    <property type="entry name" value="Znf_RING/FYVE/PHD"/>
</dbReference>
<dbReference type="InterPro" id="IPR011016">
    <property type="entry name" value="Znf_RING-CH"/>
</dbReference>
<feature type="region of interest" description="Disordered" evidence="4">
    <location>
        <begin position="466"/>
        <end position="734"/>
    </location>
</feature>
<feature type="compositionally biased region" description="Basic and acidic residues" evidence="4">
    <location>
        <begin position="616"/>
        <end position="635"/>
    </location>
</feature>
<feature type="compositionally biased region" description="Polar residues" evidence="4">
    <location>
        <begin position="636"/>
        <end position="651"/>
    </location>
</feature>
<feature type="compositionally biased region" description="Gly residues" evidence="4">
    <location>
        <begin position="573"/>
        <end position="584"/>
    </location>
</feature>
<keyword evidence="1" id="KW-0479">Metal-binding</keyword>
<feature type="domain" description="FHA" evidence="5">
    <location>
        <begin position="328"/>
        <end position="377"/>
    </location>
</feature>
<organism evidence="7 8">
    <name type="scientific">Triparma verrucosa</name>
    <dbReference type="NCBI Taxonomy" id="1606542"/>
    <lineage>
        <taxon>Eukaryota</taxon>
        <taxon>Sar</taxon>
        <taxon>Stramenopiles</taxon>
        <taxon>Ochrophyta</taxon>
        <taxon>Bolidophyceae</taxon>
        <taxon>Parmales</taxon>
        <taxon>Triparmaceae</taxon>
        <taxon>Triparma</taxon>
    </lineage>
</organism>
<evidence type="ECO:0000256" key="3">
    <source>
        <dbReference type="ARBA" id="ARBA00022833"/>
    </source>
</evidence>
<evidence type="ECO:0000313" key="7">
    <source>
        <dbReference type="EMBL" id="GMH85795.1"/>
    </source>
</evidence>
<protein>
    <submittedName>
        <fullName evidence="7">Uncharacterized protein</fullName>
    </submittedName>
</protein>
<feature type="compositionally biased region" description="Low complexity" evidence="4">
    <location>
        <begin position="652"/>
        <end position="680"/>
    </location>
</feature>
<dbReference type="SUPFAM" id="SSF49879">
    <property type="entry name" value="SMAD/FHA domain"/>
    <property type="match status" value="1"/>
</dbReference>
<sequence length="734" mass="78859">MGGAVSTTSVANLSRAHSTDVQHADELEVEVKCFSAASSQKRFSSFTIKPSGVVIQGSKSNVSLDIGQLYANATGQSLQRYELTDARACQLLVVSHLDSFWAVPAPEAFSRHSGTCRMLGDRNHTASTHQLGVGDVLRVGSVGLVVTELHDGEKLEALKDSTIDKLVRDTATIVDNDLNNVSYSGLKEARSDDTGTSEPIGDRMCYMCFDEEESEENPMISPCACTGDTQYVHLGCLRKWHKTGNESEVCAVTSVMASCSVCKTKYRSSIELPNGSNAQIFNSSLKPPYVSFLVVTRHEMARNLFNTRFQLSFASVLKSDGQNSSRDLTLGRSSTSDMMLDYRTVSAHHAVVKFKNGKFLFNDESSSNGSYLYLRKPVELRLGTTTNLRLGRSLLSLKVTQKSYRRLMRSMSAGISRRMSRSNSEDVGELGPNPDPTLNVDNLGNMIVPHSPSHFDLIHSLARPTATLAQSPSHTSGQRSSPGYFQPDGLDEANNNNNNNNDDSDTPLGMFTPPSPLSHSHSPFSASPYASPATVGNLRPTDPLPRRPTLQLDQLDDPGQPFHMGSNDDGYTSSGGGGGGGGGDRGADSPMVFDTIRPQGGEGIPPNPQLFPDLLAKFDENSPLEEQRSPDKLNSDESPSPADSSNLAPITSNNSNISTNNLSSNDDSNSNDYNNSLDSLPPKSGKAVSQAEEIKRNSTRDSDNESGGTSGTSGSGGSKKMADDDMNGAITGLE</sequence>
<keyword evidence="8" id="KW-1185">Reference proteome</keyword>
<evidence type="ECO:0000259" key="5">
    <source>
        <dbReference type="PROSITE" id="PS50006"/>
    </source>
</evidence>
<feature type="compositionally biased region" description="Polar residues" evidence="4">
    <location>
        <begin position="467"/>
        <end position="483"/>
    </location>
</feature>
<dbReference type="CDD" id="cd16495">
    <property type="entry name" value="RING_CH-C4HC3_MARCH"/>
    <property type="match status" value="1"/>
</dbReference>
<dbReference type="Proteomes" id="UP001165160">
    <property type="component" value="Unassembled WGS sequence"/>
</dbReference>
<dbReference type="Pfam" id="PF12906">
    <property type="entry name" value="RINGv"/>
    <property type="match status" value="1"/>
</dbReference>
<evidence type="ECO:0000259" key="6">
    <source>
        <dbReference type="PROSITE" id="PS51292"/>
    </source>
</evidence>
<dbReference type="InterPro" id="IPR000253">
    <property type="entry name" value="FHA_dom"/>
</dbReference>
<dbReference type="GO" id="GO:0008270">
    <property type="term" value="F:zinc ion binding"/>
    <property type="evidence" value="ECO:0007669"/>
    <property type="project" value="UniProtKB-KW"/>
</dbReference>
<dbReference type="PROSITE" id="PS50006">
    <property type="entry name" value="FHA_DOMAIN"/>
    <property type="match status" value="1"/>
</dbReference>
<proteinExistence type="predicted"/>
<dbReference type="EMBL" id="BRXX01000052">
    <property type="protein sequence ID" value="GMH85795.1"/>
    <property type="molecule type" value="Genomic_DNA"/>
</dbReference>
<feature type="compositionally biased region" description="Basic and acidic residues" evidence="4">
    <location>
        <begin position="692"/>
        <end position="703"/>
    </location>
</feature>
<feature type="compositionally biased region" description="Low complexity" evidence="4">
    <location>
        <begin position="517"/>
        <end position="553"/>
    </location>
</feature>
<evidence type="ECO:0000313" key="8">
    <source>
        <dbReference type="Proteomes" id="UP001165160"/>
    </source>
</evidence>
<reference evidence="8" key="1">
    <citation type="journal article" date="2023" name="Commun. Biol.">
        <title>Genome analysis of Parmales, the sister group of diatoms, reveals the evolutionary specialization of diatoms from phago-mixotrophs to photoautotrophs.</title>
        <authorList>
            <person name="Ban H."/>
            <person name="Sato S."/>
            <person name="Yoshikawa S."/>
            <person name="Yamada K."/>
            <person name="Nakamura Y."/>
            <person name="Ichinomiya M."/>
            <person name="Sato N."/>
            <person name="Blanc-Mathieu R."/>
            <person name="Endo H."/>
            <person name="Kuwata A."/>
            <person name="Ogata H."/>
        </authorList>
    </citation>
    <scope>NUCLEOTIDE SEQUENCE [LARGE SCALE GENOMIC DNA]</scope>
    <source>
        <strain evidence="8">NIES 3699</strain>
    </source>
</reference>
<dbReference type="Pfam" id="PF00498">
    <property type="entry name" value="FHA"/>
    <property type="match status" value="1"/>
</dbReference>
<feature type="region of interest" description="Disordered" evidence="4">
    <location>
        <begin position="411"/>
        <end position="437"/>
    </location>
</feature>
<comment type="caution">
    <text evidence="7">The sequence shown here is derived from an EMBL/GenBank/DDBJ whole genome shotgun (WGS) entry which is preliminary data.</text>
</comment>
<dbReference type="PANTHER" id="PTHR46210:SF1">
    <property type="entry name" value="FHA DOMAIN-CONTAINING PROTEIN"/>
    <property type="match status" value="1"/>
</dbReference>
<feature type="compositionally biased region" description="Gly residues" evidence="4">
    <location>
        <begin position="708"/>
        <end position="717"/>
    </location>
</feature>
<keyword evidence="2" id="KW-0863">Zinc-finger</keyword>
<evidence type="ECO:0000256" key="1">
    <source>
        <dbReference type="ARBA" id="ARBA00022723"/>
    </source>
</evidence>
<feature type="domain" description="RING-CH-type" evidence="6">
    <location>
        <begin position="197"/>
        <end position="269"/>
    </location>
</feature>
<evidence type="ECO:0000256" key="4">
    <source>
        <dbReference type="SAM" id="MobiDB-lite"/>
    </source>
</evidence>
<dbReference type="PROSITE" id="PS51292">
    <property type="entry name" value="ZF_RING_CH"/>
    <property type="match status" value="1"/>
</dbReference>
<keyword evidence="3" id="KW-0862">Zinc</keyword>
<dbReference type="SUPFAM" id="SSF57850">
    <property type="entry name" value="RING/U-box"/>
    <property type="match status" value="1"/>
</dbReference>
<dbReference type="InterPro" id="IPR008984">
    <property type="entry name" value="SMAD_FHA_dom_sf"/>
</dbReference>
<dbReference type="SMART" id="SM00744">
    <property type="entry name" value="RINGv"/>
    <property type="match status" value="1"/>
</dbReference>
<name>A0A9W7BGM1_9STRA</name>
<dbReference type="Gene3D" id="2.60.200.20">
    <property type="match status" value="1"/>
</dbReference>
<evidence type="ECO:0000256" key="2">
    <source>
        <dbReference type="ARBA" id="ARBA00022771"/>
    </source>
</evidence>
<gene>
    <name evidence="7" type="ORF">TrVE_jg1723</name>
</gene>
<dbReference type="CDD" id="cd00060">
    <property type="entry name" value="FHA"/>
    <property type="match status" value="1"/>
</dbReference>
<dbReference type="AlphaFoldDB" id="A0A9W7BGM1"/>
<accession>A0A9W7BGM1</accession>
<dbReference type="PANTHER" id="PTHR46210">
    <property type="entry name" value="FHA DOMAIN-CONTAINING PROTEIN"/>
    <property type="match status" value="1"/>
</dbReference>